<feature type="domain" description="Zn(2)-C6 fungal-type" evidence="6">
    <location>
        <begin position="14"/>
        <end position="44"/>
    </location>
</feature>
<dbReference type="EMBL" id="KZ679700">
    <property type="protein sequence ID" value="PTB48293.1"/>
    <property type="molecule type" value="Genomic_DNA"/>
</dbReference>
<accession>A0A2T3ZU24</accession>
<dbReference type="PROSITE" id="PS50048">
    <property type="entry name" value="ZN2_CY6_FUNGAL_2"/>
    <property type="match status" value="1"/>
</dbReference>
<dbReference type="CDD" id="cd12148">
    <property type="entry name" value="fungal_TF_MHR"/>
    <property type="match status" value="1"/>
</dbReference>
<dbReference type="CDD" id="cd00067">
    <property type="entry name" value="GAL4"/>
    <property type="match status" value="1"/>
</dbReference>
<evidence type="ECO:0000256" key="3">
    <source>
        <dbReference type="ARBA" id="ARBA00023015"/>
    </source>
</evidence>
<dbReference type="PANTHER" id="PTHR47338">
    <property type="entry name" value="ZN(II)2CYS6 TRANSCRIPTION FACTOR (EUROFUNG)-RELATED"/>
    <property type="match status" value="1"/>
</dbReference>
<name>A0A2T3ZU24_TRIHA</name>
<gene>
    <name evidence="7" type="ORF">M431DRAFT_328414</name>
</gene>
<dbReference type="GO" id="GO:0008270">
    <property type="term" value="F:zinc ion binding"/>
    <property type="evidence" value="ECO:0007669"/>
    <property type="project" value="InterPro"/>
</dbReference>
<proteinExistence type="predicted"/>
<comment type="subcellular location">
    <subcellularLocation>
        <location evidence="1">Nucleus</location>
    </subcellularLocation>
</comment>
<dbReference type="Proteomes" id="UP000241690">
    <property type="component" value="Unassembled WGS sequence"/>
</dbReference>
<keyword evidence="8" id="KW-1185">Reference proteome</keyword>
<dbReference type="RefSeq" id="XP_024767970.1">
    <property type="nucleotide sequence ID" value="XM_024914345.1"/>
</dbReference>
<evidence type="ECO:0000256" key="5">
    <source>
        <dbReference type="ARBA" id="ARBA00023242"/>
    </source>
</evidence>
<dbReference type="SMART" id="SM00066">
    <property type="entry name" value="GAL4"/>
    <property type="match status" value="1"/>
</dbReference>
<keyword evidence="5" id="KW-0539">Nucleus</keyword>
<dbReference type="Pfam" id="PF00172">
    <property type="entry name" value="Zn_clus"/>
    <property type="match status" value="1"/>
</dbReference>
<dbReference type="InterPro" id="IPR036864">
    <property type="entry name" value="Zn2-C6_fun-type_DNA-bd_sf"/>
</dbReference>
<evidence type="ECO:0000259" key="6">
    <source>
        <dbReference type="PROSITE" id="PS50048"/>
    </source>
</evidence>
<reference evidence="7 8" key="1">
    <citation type="submission" date="2016-07" db="EMBL/GenBank/DDBJ databases">
        <title>Multiple horizontal gene transfer events from other fungi enriched the ability of initially mycotrophic Trichoderma (Ascomycota) to feed on dead plant biomass.</title>
        <authorList>
            <consortium name="DOE Joint Genome Institute"/>
            <person name="Aerts A."/>
            <person name="Atanasova L."/>
            <person name="Chenthamara K."/>
            <person name="Zhang J."/>
            <person name="Grujic M."/>
            <person name="Henrissat B."/>
            <person name="Kuo A."/>
            <person name="Salamov A."/>
            <person name="Lipzen A."/>
            <person name="Labutti K."/>
            <person name="Barry K."/>
            <person name="Miao Y."/>
            <person name="Rahimi M.J."/>
            <person name="Shen Q."/>
            <person name="Grigoriev I.V."/>
            <person name="Kubicek C.P."/>
            <person name="Druzhinina I.S."/>
        </authorList>
    </citation>
    <scope>NUCLEOTIDE SEQUENCE [LARGE SCALE GENOMIC DNA]</scope>
    <source>
        <strain evidence="7 8">CBS 226.95</strain>
    </source>
</reference>
<evidence type="ECO:0000256" key="2">
    <source>
        <dbReference type="ARBA" id="ARBA00022723"/>
    </source>
</evidence>
<organism evidence="7 8">
    <name type="scientific">Trichoderma harzianum CBS 226.95</name>
    <dbReference type="NCBI Taxonomy" id="983964"/>
    <lineage>
        <taxon>Eukaryota</taxon>
        <taxon>Fungi</taxon>
        <taxon>Dikarya</taxon>
        <taxon>Ascomycota</taxon>
        <taxon>Pezizomycotina</taxon>
        <taxon>Sordariomycetes</taxon>
        <taxon>Hypocreomycetidae</taxon>
        <taxon>Hypocreales</taxon>
        <taxon>Hypocreaceae</taxon>
        <taxon>Trichoderma</taxon>
    </lineage>
</organism>
<evidence type="ECO:0000313" key="7">
    <source>
        <dbReference type="EMBL" id="PTB48293.1"/>
    </source>
</evidence>
<dbReference type="AlphaFoldDB" id="A0A2T3ZU24"/>
<keyword evidence="2" id="KW-0479">Metal-binding</keyword>
<dbReference type="PANTHER" id="PTHR47338:SF20">
    <property type="entry name" value="ZN(II)2CYS6 TRANSCRIPTION FACTOR (EUROFUNG)"/>
    <property type="match status" value="1"/>
</dbReference>
<keyword evidence="3" id="KW-0805">Transcription regulation</keyword>
<dbReference type="PROSITE" id="PS00463">
    <property type="entry name" value="ZN2_CY6_FUNGAL_1"/>
    <property type="match status" value="1"/>
</dbReference>
<dbReference type="GO" id="GO:0005634">
    <property type="term" value="C:nucleus"/>
    <property type="evidence" value="ECO:0007669"/>
    <property type="project" value="UniProtKB-SubCell"/>
</dbReference>
<evidence type="ECO:0000256" key="1">
    <source>
        <dbReference type="ARBA" id="ARBA00004123"/>
    </source>
</evidence>
<evidence type="ECO:0000313" key="8">
    <source>
        <dbReference type="Proteomes" id="UP000241690"/>
    </source>
</evidence>
<protein>
    <recommendedName>
        <fullName evidence="6">Zn(2)-C6 fungal-type domain-containing protein</fullName>
    </recommendedName>
</protein>
<dbReference type="Gene3D" id="4.10.240.10">
    <property type="entry name" value="Zn(2)-C6 fungal-type DNA-binding domain"/>
    <property type="match status" value="1"/>
</dbReference>
<dbReference type="GO" id="GO:0000981">
    <property type="term" value="F:DNA-binding transcription factor activity, RNA polymerase II-specific"/>
    <property type="evidence" value="ECO:0007669"/>
    <property type="project" value="InterPro"/>
</dbReference>
<dbReference type="InterPro" id="IPR050815">
    <property type="entry name" value="TF_fung"/>
</dbReference>
<dbReference type="SUPFAM" id="SSF57701">
    <property type="entry name" value="Zn2/Cys6 DNA-binding domain"/>
    <property type="match status" value="1"/>
</dbReference>
<dbReference type="InterPro" id="IPR001138">
    <property type="entry name" value="Zn2Cys6_DnaBD"/>
</dbReference>
<sequence length="475" mass="52167">MNQPRRDSVKAPVVCLPCRKQKRKCDKALPRCSLCVRLCRECNYTEAAPPNSEHLTLLRSYQLTPFAPALIKENIKQQAFGLTGGESGCRACCIKYFESIHHWFPVLSKPKFMGRLPELCRAPSAGQSLLVLCMLLLNTPPTESGILGQARSLYALVKSSIALIQAAYEASLELLQSQVLVKLFEVSHGIYPAAHDTNIANTIRALASTSYGRLHLWENNHEGGLVATEEVARIWQAVVILNRYLGLQNSSTKYRTTEILSPTQLFPTDGLKSGMVGATSAADLSASKTPLASLVEASRLLEQALTHVNNPTIRQDFNAAEAIQLIKTVIAYKHVLTESEVTSPSRLASQVDICNSALLSVFELGNHLKIPQDISCHFSSGLFRDALINEVVSAAKQFEGSLAPTNLSDLCPFSLHPILKAAVILASSSENSDEFHRRQSIESLKSVLNHSSKRWYIAKHYVMELQSVDSGTVTT</sequence>
<dbReference type="GeneID" id="36622910"/>
<evidence type="ECO:0000256" key="4">
    <source>
        <dbReference type="ARBA" id="ARBA00023163"/>
    </source>
</evidence>
<keyword evidence="4" id="KW-0804">Transcription</keyword>